<evidence type="ECO:0000313" key="3">
    <source>
        <dbReference type="Proteomes" id="UP000028834"/>
    </source>
</evidence>
<evidence type="ECO:0000313" key="2">
    <source>
        <dbReference type="EMBL" id="KFG61993.1"/>
    </source>
</evidence>
<protein>
    <submittedName>
        <fullName evidence="2">Putative transmembrane protein</fullName>
    </submittedName>
</protein>
<keyword evidence="1" id="KW-0472">Membrane</keyword>
<dbReference type="Proteomes" id="UP000028834">
    <property type="component" value="Unassembled WGS sequence"/>
</dbReference>
<dbReference type="VEuPathDB" id="ToxoDB:TGRUB_202420"/>
<keyword evidence="1 2" id="KW-0812">Transmembrane</keyword>
<keyword evidence="1" id="KW-1133">Transmembrane helix</keyword>
<dbReference type="AlphaFoldDB" id="A0A086LZC5"/>
<name>A0A086LZC5_TOXGO</name>
<proteinExistence type="predicted"/>
<evidence type="ECO:0000256" key="1">
    <source>
        <dbReference type="SAM" id="Phobius"/>
    </source>
</evidence>
<dbReference type="OrthoDB" id="330204at2759"/>
<comment type="caution">
    <text evidence="2">The sequence shown here is derived from an EMBL/GenBank/DDBJ whole genome shotgun (WGS) entry which is preliminary data.</text>
</comment>
<reference evidence="2 3" key="1">
    <citation type="submission" date="2014-05" db="EMBL/GenBank/DDBJ databases">
        <authorList>
            <person name="Sibley D."/>
            <person name="Venepally P."/>
            <person name="Karamycheva S."/>
            <person name="Hadjithomas M."/>
            <person name="Khan A."/>
            <person name="Brunk B."/>
            <person name="Roos D."/>
            <person name="Caler E."/>
            <person name="Lorenzi H."/>
        </authorList>
    </citation>
    <scope>NUCLEOTIDE SEQUENCE [LARGE SCALE GENOMIC DNA]</scope>
    <source>
        <strain evidence="2 3">RUB</strain>
    </source>
</reference>
<sequence>MAMADAIAQEHGQCLRCPVSTRVGSVRDSEKLRIQTLQVFLLHCILLCWLNILVCPTEASVGFRFKGWDRRFAKCNLVRIDGGKVGDVPEFEALVMVNSANEVVSFEPAKAVPMCDLSNSNLAFVPCGDTAVRQDHTRFVFPLPDAGKVPLQKGEDEQKEEGEWRIAKIARTAGSMAWKAASSTVAAGGAVVNYMMGRSAPPAESLQQKLITYHQKGISYSLECMDPVSETTMRSTLNPPLASIIGQGFAAVLELENSDVNMHSGGPYPERV</sequence>
<organism evidence="2 3">
    <name type="scientific">Toxoplasma gondii RUB</name>
    <dbReference type="NCBI Taxonomy" id="935652"/>
    <lineage>
        <taxon>Eukaryota</taxon>
        <taxon>Sar</taxon>
        <taxon>Alveolata</taxon>
        <taxon>Apicomplexa</taxon>
        <taxon>Conoidasida</taxon>
        <taxon>Coccidia</taxon>
        <taxon>Eucoccidiorida</taxon>
        <taxon>Eimeriorina</taxon>
        <taxon>Sarcocystidae</taxon>
        <taxon>Toxoplasma</taxon>
    </lineage>
</organism>
<dbReference type="EMBL" id="AFYV02001429">
    <property type="protein sequence ID" value="KFG61993.1"/>
    <property type="molecule type" value="Genomic_DNA"/>
</dbReference>
<feature type="transmembrane region" description="Helical" evidence="1">
    <location>
        <begin position="37"/>
        <end position="54"/>
    </location>
</feature>
<accession>A0A086LZC5</accession>
<gene>
    <name evidence="2" type="ORF">TGRUB_202420</name>
</gene>